<keyword evidence="6" id="KW-0808">Transferase</keyword>
<keyword evidence="6" id="KW-0418">Kinase</keyword>
<evidence type="ECO:0000256" key="4">
    <source>
        <dbReference type="SAM" id="Coils"/>
    </source>
</evidence>
<reference evidence="6" key="1">
    <citation type="submission" date="2022-02" db="EMBL/GenBank/DDBJ databases">
        <title>Atlantic sturgeon de novo genome assembly.</title>
        <authorList>
            <person name="Stock M."/>
            <person name="Klopp C."/>
            <person name="Guiguen Y."/>
            <person name="Cabau C."/>
            <person name="Parinello H."/>
            <person name="Santidrian Yebra-Pimentel E."/>
            <person name="Kuhl H."/>
            <person name="Dirks R.P."/>
            <person name="Guessner J."/>
            <person name="Wuertz S."/>
            <person name="Du K."/>
            <person name="Schartl M."/>
        </authorList>
    </citation>
    <scope>NUCLEOTIDE SEQUENCE</scope>
    <source>
        <strain evidence="6">STURGEONOMICS-FGT-2020</strain>
        <tissue evidence="6">Whole blood</tissue>
    </source>
</reference>
<evidence type="ECO:0000256" key="2">
    <source>
        <dbReference type="ARBA" id="ARBA00022553"/>
    </source>
</evidence>
<dbReference type="GO" id="GO:0016301">
    <property type="term" value="F:kinase activity"/>
    <property type="evidence" value="ECO:0007669"/>
    <property type="project" value="UniProtKB-KW"/>
</dbReference>
<evidence type="ECO:0000313" key="6">
    <source>
        <dbReference type="EMBL" id="KAK1158698.1"/>
    </source>
</evidence>
<dbReference type="InterPro" id="IPR043441">
    <property type="entry name" value="Tjap1/BEGAIN"/>
</dbReference>
<feature type="compositionally biased region" description="Polar residues" evidence="5">
    <location>
        <begin position="337"/>
        <end position="353"/>
    </location>
</feature>
<comment type="subcellular location">
    <subcellularLocation>
        <location evidence="1">Membrane</location>
        <topology evidence="1">Peripheral membrane protein</topology>
    </subcellularLocation>
</comment>
<feature type="coiled-coil region" evidence="4">
    <location>
        <begin position="178"/>
        <end position="265"/>
    </location>
</feature>
<keyword evidence="2" id="KW-0597">Phosphoprotein</keyword>
<evidence type="ECO:0000313" key="7">
    <source>
        <dbReference type="Proteomes" id="UP001230051"/>
    </source>
</evidence>
<dbReference type="Proteomes" id="UP001230051">
    <property type="component" value="Unassembled WGS sequence"/>
</dbReference>
<comment type="caution">
    <text evidence="6">The sequence shown here is derived from an EMBL/GenBank/DDBJ whole genome shotgun (WGS) entry which is preliminary data.</text>
</comment>
<feature type="compositionally biased region" description="Basic and acidic residues" evidence="5">
    <location>
        <begin position="388"/>
        <end position="405"/>
    </location>
</feature>
<feature type="compositionally biased region" description="Basic and acidic residues" evidence="5">
    <location>
        <begin position="477"/>
        <end position="487"/>
    </location>
</feature>
<name>A0AAD8D0B6_ACIOX</name>
<keyword evidence="4" id="KW-0175">Coiled coil</keyword>
<dbReference type="EMBL" id="JAGXEW010000023">
    <property type="protein sequence ID" value="KAK1158698.1"/>
    <property type="molecule type" value="Genomic_DNA"/>
</dbReference>
<dbReference type="PANTHER" id="PTHR28664">
    <property type="entry name" value="TIGHT JUNCTION-ASSOCIATED PROTEIN 1"/>
    <property type="match status" value="1"/>
</dbReference>
<protein>
    <submittedName>
        <fullName evidence="6">Brain-enriched guanylate kinase-associated protein-like isoform X1</fullName>
    </submittedName>
</protein>
<evidence type="ECO:0000256" key="1">
    <source>
        <dbReference type="ARBA" id="ARBA00004170"/>
    </source>
</evidence>
<keyword evidence="3" id="KW-0472">Membrane</keyword>
<evidence type="ECO:0000256" key="5">
    <source>
        <dbReference type="SAM" id="MobiDB-lite"/>
    </source>
</evidence>
<feature type="compositionally biased region" description="Polar residues" evidence="5">
    <location>
        <begin position="671"/>
        <end position="682"/>
    </location>
</feature>
<keyword evidence="7" id="KW-1185">Reference proteome</keyword>
<dbReference type="GO" id="GO:0045202">
    <property type="term" value="C:synapse"/>
    <property type="evidence" value="ECO:0007669"/>
    <property type="project" value="TreeGrafter"/>
</dbReference>
<feature type="region of interest" description="Disordered" evidence="5">
    <location>
        <begin position="333"/>
        <end position="353"/>
    </location>
</feature>
<feature type="compositionally biased region" description="Basic and acidic residues" evidence="5">
    <location>
        <begin position="638"/>
        <end position="668"/>
    </location>
</feature>
<feature type="region of interest" description="Disordered" evidence="5">
    <location>
        <begin position="388"/>
        <end position="460"/>
    </location>
</feature>
<gene>
    <name evidence="6" type="primary">BEGAIN</name>
    <name evidence="6" type="ORF">AOXY_G22430</name>
</gene>
<dbReference type="GO" id="GO:0016020">
    <property type="term" value="C:membrane"/>
    <property type="evidence" value="ECO:0007669"/>
    <property type="project" value="UniProtKB-SubCell"/>
</dbReference>
<organism evidence="6 7">
    <name type="scientific">Acipenser oxyrinchus oxyrinchus</name>
    <dbReference type="NCBI Taxonomy" id="40147"/>
    <lineage>
        <taxon>Eukaryota</taxon>
        <taxon>Metazoa</taxon>
        <taxon>Chordata</taxon>
        <taxon>Craniata</taxon>
        <taxon>Vertebrata</taxon>
        <taxon>Euteleostomi</taxon>
        <taxon>Actinopterygii</taxon>
        <taxon>Chondrostei</taxon>
        <taxon>Acipenseriformes</taxon>
        <taxon>Acipenseridae</taxon>
        <taxon>Acipenser</taxon>
    </lineage>
</organism>
<feature type="compositionally biased region" description="Low complexity" evidence="5">
    <location>
        <begin position="434"/>
        <end position="447"/>
    </location>
</feature>
<proteinExistence type="predicted"/>
<sequence>MSLSQGGFENPCLTQLLWLVHMGGGFTACTSRVADQSGFLSLLWLVQMGGGFTACTSRVADQSGFLYLLWLVQVGGGFTACTSRVADQSGFLSLLWLVQVGGGFTACTSRVTDQSGFLSLLWLVQMGGSFTVCTSRVADQSGFLSLLSLQEQKEDLRKCLSYTTHKLELLESECDATRQYLETELRRAQEELEKLTEKLHRIQNSYSTLQRINQDLEEQIHRASQHDDDDKRALSHEIIVLNNHLMEAKITIDKLREDNDLYRKDCNVAAQLLQCSKSHFRSHKLSELPSEFQERVSTHMEKHGCGISLPLYNSPYSDSVPISVIAKLLEKPAPNSMPGSHTSSPQSREGNFAYNSMGSAEKLNRRSAYKSDLYCSDTALYCPEEQMRERRQSVDLHVRDPERFRPQNSTDSTTEEDGFQSSFSHEPFNEFTPSLPASSSYSSFSAQSDEKGHGASSTLSSPHQALYMDWRDENYDRKSSSSYEKDSPGFPKSRSFQHMAQDHQNDSSPIYTRTVPTCFSEPFHSPTPASPHPLYADSRSPVHIPEEDLSGRWRQLSVEDVNAYSYRNPGRVSPYSFSEQHFAIGPAKSKLGHLYSSFQEGEDVYQSRIMDPACFMPTSPNLEREIGLRSQEKMQMYRQKEDDQKSERSLFHGSSKDKGSTSSVKKEYVNVSPNSSAESLNQSSLEALDLQHYTMEHEPPSTLRQNPPHYQRFGTTGLCRKDSLTKAQLYGTLLN</sequence>
<evidence type="ECO:0000256" key="3">
    <source>
        <dbReference type="ARBA" id="ARBA00023136"/>
    </source>
</evidence>
<dbReference type="PANTHER" id="PTHR28664:SF2">
    <property type="entry name" value="BRAIN-ENRICHED GUANYLATE KINASE-ASSOCIATED PROTEIN"/>
    <property type="match status" value="1"/>
</dbReference>
<accession>A0AAD8D0B6</accession>
<feature type="region of interest" description="Disordered" evidence="5">
    <location>
        <begin position="477"/>
        <end position="509"/>
    </location>
</feature>
<feature type="region of interest" description="Disordered" evidence="5">
    <location>
        <begin position="634"/>
        <end position="682"/>
    </location>
</feature>
<dbReference type="AlphaFoldDB" id="A0AAD8D0B6"/>